<dbReference type="Gene3D" id="3.30.1440.10">
    <property type="match status" value="1"/>
</dbReference>
<dbReference type="GO" id="GO:0006412">
    <property type="term" value="P:translation"/>
    <property type="evidence" value="ECO:0007669"/>
    <property type="project" value="InterPro"/>
</dbReference>
<dbReference type="InterPro" id="IPR002132">
    <property type="entry name" value="Ribosomal_uL5"/>
</dbReference>
<dbReference type="SUPFAM" id="SSF55282">
    <property type="entry name" value="RL5-like"/>
    <property type="match status" value="1"/>
</dbReference>
<dbReference type="InterPro" id="IPR022803">
    <property type="entry name" value="Ribosomal_uL5_dom_sf"/>
</dbReference>
<comment type="similarity">
    <text evidence="1">Belongs to the universal ribosomal protein uL5 family.</text>
</comment>
<dbReference type="GO" id="GO:0005840">
    <property type="term" value="C:ribosome"/>
    <property type="evidence" value="ECO:0007669"/>
    <property type="project" value="UniProtKB-KW"/>
</dbReference>
<evidence type="ECO:0000256" key="2">
    <source>
        <dbReference type="ARBA" id="ARBA00022980"/>
    </source>
</evidence>
<protein>
    <submittedName>
        <fullName evidence="4">Ribosomal protein L5</fullName>
    </submittedName>
</protein>
<keyword evidence="4" id="KW-0496">Mitochondrion</keyword>
<evidence type="ECO:0000256" key="1">
    <source>
        <dbReference type="ARBA" id="ARBA00008553"/>
    </source>
</evidence>
<dbReference type="GO" id="GO:0003735">
    <property type="term" value="F:structural constituent of ribosome"/>
    <property type="evidence" value="ECO:0007669"/>
    <property type="project" value="InterPro"/>
</dbReference>
<evidence type="ECO:0000313" key="4">
    <source>
        <dbReference type="EMBL" id="AML60727.1"/>
    </source>
</evidence>
<gene>
    <name evidence="4" type="primary">rpl5</name>
</gene>
<dbReference type="EMBL" id="KU501221">
    <property type="protein sequence ID" value="AML60727.1"/>
    <property type="molecule type" value="Genomic_DNA"/>
</dbReference>
<geneLocation type="mitochondrion" evidence="4"/>
<proteinExistence type="inferred from homology"/>
<accession>A0A140F2U3</accession>
<reference evidence="4" key="1">
    <citation type="journal article" date="2016" name="Genome Biol. Evol.">
        <title>A Comparative Analysis of Mitochondrial Genomes in Eustigmatophyte Algae.</title>
        <authorList>
            <person name="Sevcikova T."/>
            <person name="Klimes V."/>
            <person name="Zbrankova V."/>
            <person name="Strnad H."/>
            <person name="Hroudova M."/>
            <person name="Vlcek C."/>
            <person name="Elias M."/>
        </authorList>
    </citation>
    <scope>NUCLEOTIDE SEQUENCE</scope>
    <source>
        <strain evidence="4">CAUP Q 202</strain>
    </source>
</reference>
<organism evidence="4">
    <name type="scientific">Vischeria sp. CAUP Q 202</name>
    <dbReference type="NCBI Taxonomy" id="1805947"/>
    <lineage>
        <taxon>Eukaryota</taxon>
        <taxon>Sar</taxon>
        <taxon>Stramenopiles</taxon>
        <taxon>Ochrophyta</taxon>
        <taxon>Eustigmatophyceae</taxon>
        <taxon>Eustigmatales</taxon>
        <taxon>Chlorobotryaceae</taxon>
        <taxon>Vischeria</taxon>
    </lineage>
</organism>
<dbReference type="GO" id="GO:1990904">
    <property type="term" value="C:ribonucleoprotein complex"/>
    <property type="evidence" value="ECO:0007669"/>
    <property type="project" value="UniProtKB-KW"/>
</dbReference>
<dbReference type="AlphaFoldDB" id="A0A140F2U3"/>
<keyword evidence="2 4" id="KW-0689">Ribosomal protein</keyword>
<dbReference type="PIRSF" id="PIRSF002161">
    <property type="entry name" value="Ribosomal_L5"/>
    <property type="match status" value="1"/>
</dbReference>
<keyword evidence="3" id="KW-0687">Ribonucleoprotein</keyword>
<evidence type="ECO:0000256" key="3">
    <source>
        <dbReference type="ARBA" id="ARBA00023274"/>
    </source>
</evidence>
<name>A0A140F2U3_9STRA</name>
<sequence length="180" mass="21698">MFNYKYNYNKIVKQNLLTKFIYINCFEIPCVDKVILRFNISQDSLKIILPTASAIFVITTQKPSLKFYKKIQITLSAKSGIYLSCKLILRKDKKDIFLENLVFFIFPKIKDIHYFFYNKVFQFDIKNVFLYKELESDYDYFQDLPKLNVSMYFNNIKNLTEIYVFLFCLNFPLKKFSTKK</sequence>